<dbReference type="GO" id="GO:0043291">
    <property type="term" value="C:RAVE complex"/>
    <property type="evidence" value="ECO:0007669"/>
    <property type="project" value="TreeGrafter"/>
</dbReference>
<keyword evidence="1" id="KW-1133">Transmembrane helix</keyword>
<protein>
    <submittedName>
        <fullName evidence="2">Uncharacterized protein</fullName>
    </submittedName>
</protein>
<organism evidence="2">
    <name type="scientific">Plasmodium falciparum Santa Lucia</name>
    <dbReference type="NCBI Taxonomy" id="478859"/>
    <lineage>
        <taxon>Eukaryota</taxon>
        <taxon>Sar</taxon>
        <taxon>Alveolata</taxon>
        <taxon>Apicomplexa</taxon>
        <taxon>Aconoidasida</taxon>
        <taxon>Haemosporida</taxon>
        <taxon>Plasmodiidae</taxon>
        <taxon>Plasmodium</taxon>
        <taxon>Plasmodium (Laverania)</taxon>
    </lineage>
</organism>
<proteinExistence type="predicted"/>
<dbReference type="EMBL" id="KE123490">
    <property type="protein sequence ID" value="EUT87603.1"/>
    <property type="molecule type" value="Genomic_DNA"/>
</dbReference>
<reference evidence="2" key="1">
    <citation type="submission" date="2013-02" db="EMBL/GenBank/DDBJ databases">
        <title>The Genome Sequence of Plasmodium falciparum Santa Lucia.</title>
        <authorList>
            <consortium name="The Broad Institute Genome Sequencing Platform"/>
            <consortium name="The Broad Institute Genome Sequencing Center for Infectious Disease"/>
            <person name="Neafsey D."/>
            <person name="Cheeseman I."/>
            <person name="Volkman S."/>
            <person name="Adams J."/>
            <person name="Walker B."/>
            <person name="Young S.K."/>
            <person name="Zeng Q."/>
            <person name="Gargeya S."/>
            <person name="Fitzgerald M."/>
            <person name="Haas B."/>
            <person name="Abouelleil A."/>
            <person name="Alvarado L."/>
            <person name="Arachchi H.M."/>
            <person name="Berlin A.M."/>
            <person name="Chapman S.B."/>
            <person name="Dewar J."/>
            <person name="Goldberg J."/>
            <person name="Griggs A."/>
            <person name="Gujja S."/>
            <person name="Hansen M."/>
            <person name="Howarth C."/>
            <person name="Imamovic A."/>
            <person name="Larimer J."/>
            <person name="McCowan C."/>
            <person name="Murphy C."/>
            <person name="Neiman D."/>
            <person name="Pearson M."/>
            <person name="Priest M."/>
            <person name="Roberts A."/>
            <person name="Saif S."/>
            <person name="Shea T."/>
            <person name="Sisk P."/>
            <person name="Sykes S."/>
            <person name="Wortman J."/>
            <person name="Nusbaum C."/>
            <person name="Birren B."/>
        </authorList>
    </citation>
    <scope>NUCLEOTIDE SEQUENCE [LARGE SCALE GENOMIC DNA]</scope>
    <source>
        <strain evidence="2">Santa Lucia</strain>
    </source>
</reference>
<keyword evidence="1" id="KW-0812">Transmembrane</keyword>
<sequence>METSSTPQGFISNNISPISSNLAVFSNSPINSNSVHEKKNDDEQNDTTHIQNKKECLSSSLITHSVSYINKDSVDVLNIHMKREETNMLSTINRDLGNDMIKDKKESTYDERGETPELVQTNENFIYKYLNYILNEKIKDDVDNNHMSDTNLLNNKEKYNYIYKRGDSNKNMSFYILKHIMLGDLEKVYYTCEKKKVTNFFYLLLKNVIKEILISNNIIKIPIQNNNNNNNHDNNNIGYLVGGGGKNFIDEEVNIVKCNEKYKDVHNINMNNVKIYKSELYLYSINLFDAGLYNLSFVFYFLFFYYIKAYNLNKIYDRYKYFFMLYSEMYLEKYLFSIPFLFSSIFTFPHILKYSKRVDVKEGIDQIKKNNSNNNNNNNNNNMMMMVMTDKNKYDTYKYNTPFFKTYDLLNKDNIIIINNNEERGERIDFVYSLNVFSRIINGLFILIRNNDDTNNMVNKVTYNNNNNNNNNNYYYNSIYDHLMDILFIKPNEGHDDNYKNYINEEYKNNSDLLDIHEFNKYNKNQEIIINWKKEINCIFNLLNKLTYLKIRDISENKINLNYFLINLLSKIWGISRHKKKMFLSKKNKNMNTKKRNINENNIIHHEEDINVIRNVNNKDNVCIRTNKINNKFHHQNGIYDDNNNNNNIMISFQPLFDVILCDNNNNNKKKKKKIKIYYYYTALNKYKIILTHLFFYFFHLYMKNYNEEYIMFLLINYIISIQFLYITDVVNILLNFFQQKKKKKNH</sequence>
<gene>
    <name evidence="2" type="ORF">PFAG_01927</name>
</gene>
<keyword evidence="1" id="KW-0472">Membrane</keyword>
<dbReference type="PANTHER" id="PTHR13950">
    <property type="entry name" value="RABCONNECTIN-RELATED"/>
    <property type="match status" value="1"/>
</dbReference>
<name>W7FS76_PLAFA</name>
<dbReference type="InterPro" id="IPR052208">
    <property type="entry name" value="DmX-like/RAVE_component"/>
</dbReference>
<dbReference type="PANTHER" id="PTHR13950:SF9">
    <property type="entry name" value="RABCONNECTIN-3A"/>
    <property type="match status" value="1"/>
</dbReference>
<feature type="transmembrane region" description="Helical" evidence="1">
    <location>
        <begin position="678"/>
        <end position="699"/>
    </location>
</feature>
<evidence type="ECO:0000313" key="2">
    <source>
        <dbReference type="EMBL" id="EUT87603.1"/>
    </source>
</evidence>
<evidence type="ECO:0000256" key="1">
    <source>
        <dbReference type="SAM" id="Phobius"/>
    </source>
</evidence>
<dbReference type="Proteomes" id="UP000030666">
    <property type="component" value="Unassembled WGS sequence"/>
</dbReference>
<dbReference type="GO" id="GO:0007035">
    <property type="term" value="P:vacuolar acidification"/>
    <property type="evidence" value="ECO:0007669"/>
    <property type="project" value="TreeGrafter"/>
</dbReference>
<accession>W7FS76</accession>
<feature type="transmembrane region" description="Helical" evidence="1">
    <location>
        <begin position="711"/>
        <end position="735"/>
    </location>
</feature>
<feature type="transmembrane region" description="Helical" evidence="1">
    <location>
        <begin position="280"/>
        <end position="307"/>
    </location>
</feature>
<dbReference type="AlphaFoldDB" id="W7FS76"/>